<dbReference type="GO" id="GO:0006646">
    <property type="term" value="P:phosphatidylethanolamine biosynthetic process"/>
    <property type="evidence" value="ECO:0007669"/>
    <property type="project" value="TreeGrafter"/>
</dbReference>
<sequence length="808" mass="90830">MDELPLPKPGATKAVTIVAGPESFAPVLPPNQLDDEENKGKVAPRSPKQHRASVARRPSGRPLVNASTSSFHSITSQSSFASSFRLDSNTSRMDSPKVDGITSQSHRHRHSSKHLVSQIAAWLHEEKAKRTARKTRAQGHLNPKSGVPSSTPSSQNDDSLYPGARRPRGYSDASDEGISLEKLEQILAEHSLADPDDNHPRSNRERREPNLSRRASSIRKLRKGSTAAGSSDTEYHEGDALVPTAEVFLDNSKTLSYFGGTAESEPDLSNSSKRAAKEGWLIFKNEILRLTHTLRLKGWRMLPLERGGDIDVERLSGALTNAVYVVSPPKDLEQTPSDKDGGTAPLAPKKPPPKLLLRIYGPQVEHLIDRENELQILRRLARKKIGPRLLGTFVNGRFEEFFHARTLTAHDLRVPATSKQIAKRMRELHEGIELLEEERAAGPFVWRNWDKWVDRCEEVISWLDNQILSGNQSSARTPTEMWKQRGLICGVEWSVFRETVNRYRAWLDKQYGGTEALRQQLVFAHNDTQYGNLLRLEPSGESPLLLPVNEHKQLIVIDFEYASANLPGLEFANHFTEWCYNYHDAEKPYSLTEANYPTKDEQRTFLKAYVQHRPQFHARASATSATAPGPGPSSSISSFMLDSRAPPAQLVEEEKERDEATEREVKRLMREAHLWRVANTAQWVAWGIVQAKVPGMDEALEDQKNPSPESERTARRGSSTSVTLFGSDPLDPDIAEDIHNRRPERLDADAMGGATEVPTKEEDTDEFDYLGYAHERAMFFWGDALSLGIVRKEDLPVDVLRKVKMVEY</sequence>
<evidence type="ECO:0000313" key="5">
    <source>
        <dbReference type="Proteomes" id="UP000324767"/>
    </source>
</evidence>
<feature type="domain" description="Choline kinase N-terminal" evidence="3">
    <location>
        <begin position="233"/>
        <end position="304"/>
    </location>
</feature>
<dbReference type="InterPro" id="IPR007521">
    <property type="entry name" value="Choline_kin_N"/>
</dbReference>
<dbReference type="OrthoDB" id="10267235at2759"/>
<comment type="caution">
    <text evidence="4">The sequence shown here is derived from an EMBL/GenBank/DDBJ whole genome shotgun (WGS) entry which is preliminary data.</text>
</comment>
<gene>
    <name evidence="4" type="ORF">FRX48_04003</name>
</gene>
<dbReference type="Gene3D" id="3.90.1200.10">
    <property type="match status" value="1"/>
</dbReference>
<dbReference type="PANTHER" id="PTHR22603:SF93">
    <property type="entry name" value="RE24176P"/>
    <property type="match status" value="1"/>
</dbReference>
<dbReference type="Pfam" id="PF04428">
    <property type="entry name" value="Choline_kin_N"/>
    <property type="match status" value="1"/>
</dbReference>
<dbReference type="GO" id="GO:0004305">
    <property type="term" value="F:ethanolamine kinase activity"/>
    <property type="evidence" value="ECO:0007669"/>
    <property type="project" value="TreeGrafter"/>
</dbReference>
<feature type="compositionally biased region" description="Basic and acidic residues" evidence="2">
    <location>
        <begin position="191"/>
        <end position="211"/>
    </location>
</feature>
<reference evidence="4 5" key="1">
    <citation type="submission" date="2019-09" db="EMBL/GenBank/DDBJ databases">
        <title>The hologenome of the rock-dwelling lichen Lasallia pustulata.</title>
        <authorList>
            <person name="Greshake Tzovaras B."/>
            <person name="Segers F."/>
            <person name="Bicker A."/>
            <person name="Dal Grande F."/>
            <person name="Otte J."/>
            <person name="Hankeln T."/>
            <person name="Schmitt I."/>
            <person name="Ebersberger I."/>
        </authorList>
    </citation>
    <scope>NUCLEOTIDE SEQUENCE [LARGE SCALE GENOMIC DNA]</scope>
    <source>
        <strain evidence="4">A1-1</strain>
    </source>
</reference>
<dbReference type="GO" id="GO:0004103">
    <property type="term" value="F:choline kinase activity"/>
    <property type="evidence" value="ECO:0007669"/>
    <property type="project" value="TreeGrafter"/>
</dbReference>
<feature type="region of interest" description="Disordered" evidence="2">
    <location>
        <begin position="619"/>
        <end position="640"/>
    </location>
</feature>
<dbReference type="Pfam" id="PF01633">
    <property type="entry name" value="Choline_kinase"/>
    <property type="match status" value="1"/>
</dbReference>
<dbReference type="Gene3D" id="3.30.200.20">
    <property type="entry name" value="Phosphorylase Kinase, domain 1"/>
    <property type="match status" value="1"/>
</dbReference>
<comment type="similarity">
    <text evidence="1">Belongs to the choline/ethanolamine kinase family.</text>
</comment>
<dbReference type="Proteomes" id="UP000324767">
    <property type="component" value="Unassembled WGS sequence"/>
</dbReference>
<feature type="compositionally biased region" description="Low complexity" evidence="2">
    <location>
        <begin position="67"/>
        <end position="88"/>
    </location>
</feature>
<dbReference type="EMBL" id="VXIT01000006">
    <property type="protein sequence ID" value="KAA6411853.1"/>
    <property type="molecule type" value="Genomic_DNA"/>
</dbReference>
<feature type="region of interest" description="Disordered" evidence="2">
    <location>
        <begin position="699"/>
        <end position="733"/>
    </location>
</feature>
<evidence type="ECO:0000259" key="3">
    <source>
        <dbReference type="Pfam" id="PF04428"/>
    </source>
</evidence>
<feature type="compositionally biased region" description="Basic and acidic residues" evidence="2">
    <location>
        <begin position="330"/>
        <end position="341"/>
    </location>
</feature>
<dbReference type="GO" id="GO:0005737">
    <property type="term" value="C:cytoplasm"/>
    <property type="evidence" value="ECO:0007669"/>
    <property type="project" value="TreeGrafter"/>
</dbReference>
<dbReference type="InterPro" id="IPR011009">
    <property type="entry name" value="Kinase-like_dom_sf"/>
</dbReference>
<evidence type="ECO:0000313" key="4">
    <source>
        <dbReference type="EMBL" id="KAA6411853.1"/>
    </source>
</evidence>
<feature type="compositionally biased region" description="Basic and acidic residues" evidence="2">
    <location>
        <begin position="701"/>
        <end position="714"/>
    </location>
</feature>
<dbReference type="AlphaFoldDB" id="A0A5M8PQN5"/>
<feature type="region of interest" description="Disordered" evidence="2">
    <location>
        <begin position="190"/>
        <end position="237"/>
    </location>
</feature>
<proteinExistence type="inferred from homology"/>
<dbReference type="SUPFAM" id="SSF56112">
    <property type="entry name" value="Protein kinase-like (PK-like)"/>
    <property type="match status" value="1"/>
</dbReference>
<accession>A0A5M8PQN5</accession>
<protein>
    <recommendedName>
        <fullName evidence="3">Choline kinase N-terminal domain-containing protein</fullName>
    </recommendedName>
</protein>
<feature type="compositionally biased region" description="Low complexity" evidence="2">
    <location>
        <begin position="620"/>
        <end position="638"/>
    </location>
</feature>
<dbReference type="PANTHER" id="PTHR22603">
    <property type="entry name" value="CHOLINE/ETHANOALAMINE KINASE"/>
    <property type="match status" value="1"/>
</dbReference>
<feature type="region of interest" description="Disordered" evidence="2">
    <location>
        <begin position="22"/>
        <end position="175"/>
    </location>
</feature>
<name>A0A5M8PQN5_9LECA</name>
<feature type="compositionally biased region" description="Polar residues" evidence="2">
    <location>
        <begin position="147"/>
        <end position="158"/>
    </location>
</feature>
<dbReference type="CDD" id="cd05157">
    <property type="entry name" value="ETNK_euk"/>
    <property type="match status" value="1"/>
</dbReference>
<evidence type="ECO:0000256" key="2">
    <source>
        <dbReference type="SAM" id="MobiDB-lite"/>
    </source>
</evidence>
<feature type="region of interest" description="Disordered" evidence="2">
    <location>
        <begin position="329"/>
        <end position="350"/>
    </location>
</feature>
<organism evidence="4 5">
    <name type="scientific">Lasallia pustulata</name>
    <dbReference type="NCBI Taxonomy" id="136370"/>
    <lineage>
        <taxon>Eukaryota</taxon>
        <taxon>Fungi</taxon>
        <taxon>Dikarya</taxon>
        <taxon>Ascomycota</taxon>
        <taxon>Pezizomycotina</taxon>
        <taxon>Lecanoromycetes</taxon>
        <taxon>OSLEUM clade</taxon>
        <taxon>Umbilicariomycetidae</taxon>
        <taxon>Umbilicariales</taxon>
        <taxon>Umbilicariaceae</taxon>
        <taxon>Lasallia</taxon>
    </lineage>
</organism>
<evidence type="ECO:0000256" key="1">
    <source>
        <dbReference type="ARBA" id="ARBA00038211"/>
    </source>
</evidence>